<dbReference type="STRING" id="1184609.KILIM_037_00110"/>
<feature type="compositionally biased region" description="Low complexity" evidence="1">
    <location>
        <begin position="184"/>
        <end position="198"/>
    </location>
</feature>
<evidence type="ECO:0000313" key="4">
    <source>
        <dbReference type="Proteomes" id="UP000008366"/>
    </source>
</evidence>
<keyword evidence="2" id="KW-0472">Membrane</keyword>
<reference evidence="3 4" key="1">
    <citation type="submission" date="2012-08" db="EMBL/GenBank/DDBJ databases">
        <title>Whole genome shotgun sequence of Kineosphaera limosa NBRC 100340.</title>
        <authorList>
            <person name="Yoshida I."/>
            <person name="Isaki S."/>
            <person name="Hosoyama A."/>
            <person name="Tsuchikane K."/>
            <person name="Katsumata H."/>
            <person name="Ando Y."/>
            <person name="Ohji S."/>
            <person name="Hamada M."/>
            <person name="Tamura T."/>
            <person name="Yamazoe A."/>
            <person name="Yamazaki S."/>
            <person name="Fujita N."/>
        </authorList>
    </citation>
    <scope>NUCLEOTIDE SEQUENCE [LARGE SCALE GENOMIC DNA]</scope>
    <source>
        <strain evidence="3 4">NBRC 100340</strain>
    </source>
</reference>
<evidence type="ECO:0000256" key="2">
    <source>
        <dbReference type="SAM" id="Phobius"/>
    </source>
</evidence>
<keyword evidence="4" id="KW-1185">Reference proteome</keyword>
<gene>
    <name evidence="3" type="ORF">KILIM_037_00110</name>
</gene>
<feature type="transmembrane region" description="Helical" evidence="2">
    <location>
        <begin position="69"/>
        <end position="91"/>
    </location>
</feature>
<protein>
    <submittedName>
        <fullName evidence="3">Uncharacterized protein</fullName>
    </submittedName>
</protein>
<dbReference type="AlphaFoldDB" id="K6WWD2"/>
<dbReference type="Proteomes" id="UP000008366">
    <property type="component" value="Unassembled WGS sequence"/>
</dbReference>
<feature type="compositionally biased region" description="Acidic residues" evidence="1">
    <location>
        <begin position="199"/>
        <end position="209"/>
    </location>
</feature>
<evidence type="ECO:0000313" key="3">
    <source>
        <dbReference type="EMBL" id="GAB96392.1"/>
    </source>
</evidence>
<sequence>MRRIGGGTRVQSGVVIITLARRSTGHSPQVTRRREGAMGERMPRMFWSRDRGDDDLVAAPGDGRGRARWVVPVVTLVLGLLLGAVAVWFVLRASTEPTPVTAQPTPEATTPTVSDEVAVPRACLNIADGAQELQRLVDQAMKAAGKLDAAGLSALVRQIDEQQAALRDDTVTCQRGVATATAVTPPSTVTATATVTAEPTDEPTDESPDEPATPEPTPTTTSP</sequence>
<evidence type="ECO:0000256" key="1">
    <source>
        <dbReference type="SAM" id="MobiDB-lite"/>
    </source>
</evidence>
<dbReference type="EMBL" id="BAHD01000037">
    <property type="protein sequence ID" value="GAB96392.1"/>
    <property type="molecule type" value="Genomic_DNA"/>
</dbReference>
<organism evidence="3 4">
    <name type="scientific">Kineosphaera limosa NBRC 100340</name>
    <dbReference type="NCBI Taxonomy" id="1184609"/>
    <lineage>
        <taxon>Bacteria</taxon>
        <taxon>Bacillati</taxon>
        <taxon>Actinomycetota</taxon>
        <taxon>Actinomycetes</taxon>
        <taxon>Micrococcales</taxon>
        <taxon>Dermatophilaceae</taxon>
        <taxon>Kineosphaera</taxon>
    </lineage>
</organism>
<feature type="region of interest" description="Disordered" evidence="1">
    <location>
        <begin position="184"/>
        <end position="223"/>
    </location>
</feature>
<name>K6WWD2_9MICO</name>
<accession>K6WWD2</accession>
<keyword evidence="2" id="KW-1133">Transmembrane helix</keyword>
<proteinExistence type="predicted"/>
<comment type="caution">
    <text evidence="3">The sequence shown here is derived from an EMBL/GenBank/DDBJ whole genome shotgun (WGS) entry which is preliminary data.</text>
</comment>
<keyword evidence="2" id="KW-0812">Transmembrane</keyword>